<organism evidence="2 3">
    <name type="scientific">Effrenium voratum</name>
    <dbReference type="NCBI Taxonomy" id="2562239"/>
    <lineage>
        <taxon>Eukaryota</taxon>
        <taxon>Sar</taxon>
        <taxon>Alveolata</taxon>
        <taxon>Dinophyceae</taxon>
        <taxon>Suessiales</taxon>
        <taxon>Symbiodiniaceae</taxon>
        <taxon>Effrenium</taxon>
    </lineage>
</organism>
<feature type="transmembrane region" description="Helical" evidence="1">
    <location>
        <begin position="180"/>
        <end position="199"/>
    </location>
</feature>
<keyword evidence="1" id="KW-1133">Transmembrane helix</keyword>
<keyword evidence="3" id="KW-1185">Reference proteome</keyword>
<feature type="transmembrane region" description="Helical" evidence="1">
    <location>
        <begin position="75"/>
        <end position="96"/>
    </location>
</feature>
<gene>
    <name evidence="2" type="ORF">EVOR1521_LOCUS19381</name>
</gene>
<dbReference type="Pfam" id="PF13367">
    <property type="entry name" value="PrsW-protease"/>
    <property type="match status" value="1"/>
</dbReference>
<keyword evidence="1" id="KW-0472">Membrane</keyword>
<comment type="caution">
    <text evidence="2">The sequence shown here is derived from an EMBL/GenBank/DDBJ whole genome shotgun (WGS) entry which is preliminary data.</text>
</comment>
<feature type="transmembrane region" description="Helical" evidence="1">
    <location>
        <begin position="554"/>
        <end position="578"/>
    </location>
</feature>
<evidence type="ECO:0000313" key="3">
    <source>
        <dbReference type="Proteomes" id="UP001178507"/>
    </source>
</evidence>
<sequence>MADAPPLPSHDGLINGVPYRIERTQEQAEENQQGSFVLFGRALGPTLAHPGFESFANSPYVDLEREYQYPPDYRCILPPLALVTVAGFGICFMMPVSLVGALVASQIGLLACCTGCAFACLNVGHFFREPRSPPQPLSRTELRHLIGRTACTFWTIIFFFAGLILHMATADGDSILEGELFLMESLGAVVVLVPAWFLANRITKHPVKAGFMMSFFWSGAIFSTELAGVFNTALLLFWQSLDPTCNAAIPQGPSWPFDAPSASCVGKAALEWILTPGIVEESLKFVVLTRLVTSLEEAVNSQALTRCPRMSMWPGLPCCGWFLKLASSPALVVLAGMSAGAGFGSMENVQYIAKLSGLVKATGDIGPASVRVFTAMLHIAMTGTCAFFLAISMFSPGKPKFVKYIGWALMVLGHGTYDAFCTFQSQLDLDSCFTRATCILDITGVEICEFSKSAPLMRCLCPGTAVVNEDTRKCAVNATVAPERDDSLEEYAIILNVSVPDVHEEVMPLALQTPQKAAAWLKSSVGAHAIQCPMKHPENYVCGPAMVSWWPGAWTSWLLGSGMILLFALLACCGVPVLEKRFQDSQPEPAASQAEISMGVRP</sequence>
<dbReference type="Proteomes" id="UP001178507">
    <property type="component" value="Unassembled WGS sequence"/>
</dbReference>
<name>A0AA36IXP9_9DINO</name>
<feature type="transmembrane region" description="Helical" evidence="1">
    <location>
        <begin position="211"/>
        <end position="238"/>
    </location>
</feature>
<dbReference type="EMBL" id="CAUJNA010002957">
    <property type="protein sequence ID" value="CAJ1394801.1"/>
    <property type="molecule type" value="Genomic_DNA"/>
</dbReference>
<dbReference type="GO" id="GO:0008233">
    <property type="term" value="F:peptidase activity"/>
    <property type="evidence" value="ECO:0007669"/>
    <property type="project" value="InterPro"/>
</dbReference>
<evidence type="ECO:0000256" key="1">
    <source>
        <dbReference type="SAM" id="Phobius"/>
    </source>
</evidence>
<feature type="transmembrane region" description="Helical" evidence="1">
    <location>
        <begin position="375"/>
        <end position="394"/>
    </location>
</feature>
<evidence type="ECO:0000313" key="2">
    <source>
        <dbReference type="EMBL" id="CAJ1394801.1"/>
    </source>
</evidence>
<feature type="transmembrane region" description="Helical" evidence="1">
    <location>
        <begin position="145"/>
        <end position="168"/>
    </location>
</feature>
<proteinExistence type="predicted"/>
<feature type="transmembrane region" description="Helical" evidence="1">
    <location>
        <begin position="102"/>
        <end position="124"/>
    </location>
</feature>
<accession>A0AA36IXP9</accession>
<dbReference type="AlphaFoldDB" id="A0AA36IXP9"/>
<reference evidence="2" key="1">
    <citation type="submission" date="2023-08" db="EMBL/GenBank/DDBJ databases">
        <authorList>
            <person name="Chen Y."/>
            <person name="Shah S."/>
            <person name="Dougan E. K."/>
            <person name="Thang M."/>
            <person name="Chan C."/>
        </authorList>
    </citation>
    <scope>NUCLEOTIDE SEQUENCE</scope>
</reference>
<keyword evidence="1" id="KW-0812">Transmembrane</keyword>
<dbReference type="InterPro" id="IPR026898">
    <property type="entry name" value="PrsW"/>
</dbReference>
<protein>
    <submittedName>
        <fullName evidence="2">Uncharacterized protein</fullName>
    </submittedName>
</protein>